<dbReference type="Pfam" id="PF02719">
    <property type="entry name" value="Polysacc_synt_2"/>
    <property type="match status" value="1"/>
</dbReference>
<keyword evidence="7" id="KW-1185">Reference proteome</keyword>
<dbReference type="PANTHER" id="PTHR43318:SF1">
    <property type="entry name" value="POLYSACCHARIDE BIOSYNTHESIS PROTEIN EPSC-RELATED"/>
    <property type="match status" value="1"/>
</dbReference>
<reference evidence="4" key="2">
    <citation type="submission" date="2022-08" db="EMBL/GenBank/DDBJ databases">
        <title>Multi-unit outbreak of Pandoraea commovens among non-cystic fibrosis intensive care patients from 2019 to 2021 in Berlin, Germany.</title>
        <authorList>
            <person name="Menzel P."/>
        </authorList>
    </citation>
    <scope>NUCLEOTIDE SEQUENCE</scope>
    <source>
        <strain evidence="4">LB-19-202-79</strain>
    </source>
</reference>
<keyword evidence="2" id="KW-0472">Membrane</keyword>
<keyword evidence="2" id="KW-0812">Transmembrane</keyword>
<feature type="transmembrane region" description="Helical" evidence="2">
    <location>
        <begin position="49"/>
        <end position="67"/>
    </location>
</feature>
<dbReference type="OrthoDB" id="9803111at2"/>
<evidence type="ECO:0000256" key="1">
    <source>
        <dbReference type="ARBA" id="ARBA00007430"/>
    </source>
</evidence>
<gene>
    <name evidence="4" type="ORF">NTU39_25665</name>
    <name evidence="5" type="ORF">PCO31010_01353</name>
</gene>
<accession>A0A5E4TDI9</accession>
<evidence type="ECO:0000313" key="7">
    <source>
        <dbReference type="Proteomes" id="UP001058980"/>
    </source>
</evidence>
<dbReference type="EMBL" id="CP102780">
    <property type="protein sequence ID" value="UVA79335.1"/>
    <property type="molecule type" value="Genomic_DNA"/>
</dbReference>
<feature type="transmembrane region" description="Helical" evidence="2">
    <location>
        <begin position="79"/>
        <end position="101"/>
    </location>
</feature>
<dbReference type="PANTHER" id="PTHR43318">
    <property type="entry name" value="UDP-N-ACETYLGLUCOSAMINE 4,6-DEHYDRATASE"/>
    <property type="match status" value="1"/>
</dbReference>
<feature type="transmembrane region" description="Helical" evidence="2">
    <location>
        <begin position="113"/>
        <end position="133"/>
    </location>
</feature>
<dbReference type="EMBL" id="CABPSA010000002">
    <property type="protein sequence ID" value="VVD85521.1"/>
    <property type="molecule type" value="Genomic_DNA"/>
</dbReference>
<reference evidence="5 6" key="1">
    <citation type="submission" date="2019-08" db="EMBL/GenBank/DDBJ databases">
        <authorList>
            <person name="Peeters C."/>
        </authorList>
    </citation>
    <scope>NUCLEOTIDE SEQUENCE [LARGE SCALE GENOMIC DNA]</scope>
    <source>
        <strain evidence="5 6">LMG 31010</strain>
    </source>
</reference>
<evidence type="ECO:0000313" key="5">
    <source>
        <dbReference type="EMBL" id="VVD85521.1"/>
    </source>
</evidence>
<name>A0A5E4TDI9_9BURK</name>
<dbReference type="InterPro" id="IPR003869">
    <property type="entry name" value="Polysac_CapD-like"/>
</dbReference>
<dbReference type="Pfam" id="PF13727">
    <property type="entry name" value="CoA_binding_3"/>
    <property type="match status" value="1"/>
</dbReference>
<dbReference type="InterPro" id="IPR036291">
    <property type="entry name" value="NAD(P)-bd_dom_sf"/>
</dbReference>
<dbReference type="Proteomes" id="UP000343335">
    <property type="component" value="Unassembled WGS sequence"/>
</dbReference>
<comment type="similarity">
    <text evidence="1">Belongs to the polysaccharide synthase family.</text>
</comment>
<dbReference type="CDD" id="cd05237">
    <property type="entry name" value="UDP_invert_4-6DH_SDR_e"/>
    <property type="match status" value="1"/>
</dbReference>
<evidence type="ECO:0000313" key="4">
    <source>
        <dbReference type="EMBL" id="UVA79335.1"/>
    </source>
</evidence>
<evidence type="ECO:0000256" key="2">
    <source>
        <dbReference type="SAM" id="Phobius"/>
    </source>
</evidence>
<sequence length="661" mass="72316">MIRYIADMPRSVKGAVMLAADAFLLPLSLWTAIGLRLDAWHFPQLHAPWVYLLTSLTAIPIFIRIGLYRAVVRYIEERALLMVTVGVTLSIGLFVGVLTLLQLAPIPRGALAIYWFISVFYICVSRFIARAILRQAEGSRAMNAQRVAIYGAGSAGRQLAMALRAGAQYRTVAFIDDAQRMEGLEILGVKVHLSDALPHLIARYNVEQVLLAIPSASRSRRHEIIRKLEKLQVEVRVVPGMEDLVGGEVQLSDIREVSIDELLGRDAVPPDQTLLQANIRGKAVMVTGAGGSIGSELCRQIILHQPRILVLYEQSEFALYSVDQELQGLASLRRSTTQVIPVLGSVANETRLTDIMRRYGIETVYHAAAYKHVPLVEFNLTEGVLNNTFGTLAAVNAALAADVESFVLISTDKAVRPTNVMGASKRCAELILQAHSAAATGRTRFCMVRFGNVLGSSGSVVPLFRRQIRDGGPVTVTHPDITRYFMTIPEAAQLVIQAGAMGRGGEVFVLDMGEPVTIVDLARRMIHLSGFSVRDVANPHGDIEIQFTGLRAGEKLYEELLIGDDTTGTAHQKIMMANEHFFPLSELNGLLSGLRRACERGDHAAIIDYLRRCVSGFNYGEKIRDHLCEITGPGLPAPTPAVSGGNVVHVAPVADRLTRRN</sequence>
<evidence type="ECO:0000313" key="6">
    <source>
        <dbReference type="Proteomes" id="UP000343335"/>
    </source>
</evidence>
<organism evidence="5 6">
    <name type="scientific">Pandoraea commovens</name>
    <dbReference type="NCBI Taxonomy" id="2508289"/>
    <lineage>
        <taxon>Bacteria</taxon>
        <taxon>Pseudomonadati</taxon>
        <taxon>Pseudomonadota</taxon>
        <taxon>Betaproteobacteria</taxon>
        <taxon>Burkholderiales</taxon>
        <taxon>Burkholderiaceae</taxon>
        <taxon>Pandoraea</taxon>
    </lineage>
</organism>
<proteinExistence type="inferred from homology"/>
<dbReference type="Gene3D" id="3.40.50.720">
    <property type="entry name" value="NAD(P)-binding Rossmann-like Domain"/>
    <property type="match status" value="2"/>
</dbReference>
<feature type="domain" description="Polysaccharide biosynthesis protein CapD-like" evidence="3">
    <location>
        <begin position="284"/>
        <end position="578"/>
    </location>
</feature>
<feature type="transmembrane region" description="Helical" evidence="2">
    <location>
        <begin position="12"/>
        <end position="37"/>
    </location>
</feature>
<dbReference type="AlphaFoldDB" id="A0A5E4TDI9"/>
<evidence type="ECO:0000259" key="3">
    <source>
        <dbReference type="Pfam" id="PF02719"/>
    </source>
</evidence>
<dbReference type="RefSeq" id="WP_150663590.1">
    <property type="nucleotide sequence ID" value="NZ_CABPSA010000002.1"/>
</dbReference>
<protein>
    <submittedName>
        <fullName evidence="5">Membrane protein</fullName>
    </submittedName>
    <submittedName>
        <fullName evidence="4">Polysaccharide biosynthesis protein</fullName>
    </submittedName>
</protein>
<dbReference type="InterPro" id="IPR051203">
    <property type="entry name" value="Polysaccharide_Synthase-Rel"/>
</dbReference>
<dbReference type="SUPFAM" id="SSF51735">
    <property type="entry name" value="NAD(P)-binding Rossmann-fold domains"/>
    <property type="match status" value="2"/>
</dbReference>
<dbReference type="Proteomes" id="UP001058980">
    <property type="component" value="Chromosome"/>
</dbReference>
<keyword evidence="2" id="KW-1133">Transmembrane helix</keyword>